<keyword evidence="2" id="KW-0812">Transmembrane</keyword>
<dbReference type="GeneID" id="103707950"/>
<evidence type="ECO:0000256" key="1">
    <source>
        <dbReference type="SAM" id="MobiDB-lite"/>
    </source>
</evidence>
<accession>A0A8B7C3F1</accession>
<evidence type="ECO:0000313" key="3">
    <source>
        <dbReference type="Proteomes" id="UP000228380"/>
    </source>
</evidence>
<dbReference type="GO" id="GO:0009941">
    <property type="term" value="C:chloroplast envelope"/>
    <property type="evidence" value="ECO:0007669"/>
    <property type="project" value="TreeGrafter"/>
</dbReference>
<dbReference type="PANTHER" id="PTHR36408">
    <property type="entry name" value="TRANSMEMBRANE PROTEIN"/>
    <property type="match status" value="1"/>
</dbReference>
<keyword evidence="3" id="KW-1185">Reference proteome</keyword>
<sequence length="335" mass="37266">MVDRTRIHHRRFGVEAMSFATVATSAQNSSTVPRPDRLYPLPIRRNPVKILPFSKLTPSPALFSQARWFVFVQKRAAPCRKASRWQTGVLLSGGSVDESPQRDVPGQLSLNELLSVAEVLCIVPPAIYSIGCLVGSVLPGAAKPFQVSLGNKFFVCQYFLLVGALVIGSVIRWRQWRRLYRVNENGLNVDLVRRVEKVEQELQSSVTVVRVLSRQLEKLGIRFRVTRKALKEPINETAALAQKNSEATRALALQEDILERELGEIQKVLLAMQEQQEKQLELILAIGKAGRLLDSKRDSVSEQDGIGTSSSVPGKEEAKELELQSGRHGGNNDKP</sequence>
<reference evidence="3" key="1">
    <citation type="journal article" date="2019" name="Nat. Commun.">
        <title>Genome-wide association mapping of date palm fruit traits.</title>
        <authorList>
            <person name="Hazzouri K.M."/>
            <person name="Gros-Balthazard M."/>
            <person name="Flowers J.M."/>
            <person name="Copetti D."/>
            <person name="Lemansour A."/>
            <person name="Lebrun M."/>
            <person name="Masmoudi K."/>
            <person name="Ferrand S."/>
            <person name="Dhar M.I."/>
            <person name="Fresquez Z.A."/>
            <person name="Rosas U."/>
            <person name="Zhang J."/>
            <person name="Talag J."/>
            <person name="Lee S."/>
            <person name="Kudrna D."/>
            <person name="Powell R.F."/>
            <person name="Leitch I.J."/>
            <person name="Krueger R.R."/>
            <person name="Wing R.A."/>
            <person name="Amiri K.M.A."/>
            <person name="Purugganan M.D."/>
        </authorList>
    </citation>
    <scope>NUCLEOTIDE SEQUENCE [LARGE SCALE GENOMIC DNA]</scope>
    <source>
        <strain evidence="3">cv. Khalas</strain>
    </source>
</reference>
<feature type="region of interest" description="Disordered" evidence="1">
    <location>
        <begin position="294"/>
        <end position="335"/>
    </location>
</feature>
<proteinExistence type="predicted"/>
<dbReference type="RefSeq" id="XP_008790910.1">
    <property type="nucleotide sequence ID" value="XM_008792688.4"/>
</dbReference>
<keyword evidence="2" id="KW-1133">Transmembrane helix</keyword>
<dbReference type="OrthoDB" id="2020732at2759"/>
<protein>
    <submittedName>
        <fullName evidence="4">Uncharacterized protein LOC103707950</fullName>
    </submittedName>
</protein>
<dbReference type="PANTHER" id="PTHR36408:SF1">
    <property type="entry name" value="TRANSMEMBRANE PROTEIN"/>
    <property type="match status" value="1"/>
</dbReference>
<dbReference type="Proteomes" id="UP000228380">
    <property type="component" value="Chromosome 15"/>
</dbReference>
<dbReference type="AlphaFoldDB" id="A0A8B7C3F1"/>
<reference evidence="4" key="2">
    <citation type="submission" date="2025-08" db="UniProtKB">
        <authorList>
            <consortium name="RefSeq"/>
        </authorList>
    </citation>
    <scope>IDENTIFICATION</scope>
    <source>
        <tissue evidence="4">Young leaves</tissue>
    </source>
</reference>
<dbReference type="KEGG" id="pda:103707950"/>
<evidence type="ECO:0000256" key="2">
    <source>
        <dbReference type="SAM" id="Phobius"/>
    </source>
</evidence>
<feature type="transmembrane region" description="Helical" evidence="2">
    <location>
        <begin position="150"/>
        <end position="171"/>
    </location>
</feature>
<gene>
    <name evidence="4" type="primary">LOC103707950</name>
</gene>
<organism evidence="3 4">
    <name type="scientific">Phoenix dactylifera</name>
    <name type="common">Date palm</name>
    <dbReference type="NCBI Taxonomy" id="42345"/>
    <lineage>
        <taxon>Eukaryota</taxon>
        <taxon>Viridiplantae</taxon>
        <taxon>Streptophyta</taxon>
        <taxon>Embryophyta</taxon>
        <taxon>Tracheophyta</taxon>
        <taxon>Spermatophyta</taxon>
        <taxon>Magnoliopsida</taxon>
        <taxon>Liliopsida</taxon>
        <taxon>Arecaceae</taxon>
        <taxon>Coryphoideae</taxon>
        <taxon>Phoeniceae</taxon>
        <taxon>Phoenix</taxon>
    </lineage>
</organism>
<feature type="transmembrane region" description="Helical" evidence="2">
    <location>
        <begin position="116"/>
        <end position="138"/>
    </location>
</feature>
<evidence type="ECO:0000313" key="4">
    <source>
        <dbReference type="RefSeq" id="XP_008790910.1"/>
    </source>
</evidence>
<keyword evidence="2" id="KW-0472">Membrane</keyword>
<name>A0A8B7C3F1_PHODC</name>